<organism evidence="2 3">
    <name type="scientific">Fibrobacter succinogenes</name>
    <name type="common">Bacteroides succinogenes</name>
    <dbReference type="NCBI Taxonomy" id="833"/>
    <lineage>
        <taxon>Bacteria</taxon>
        <taxon>Pseudomonadati</taxon>
        <taxon>Fibrobacterota</taxon>
        <taxon>Fibrobacteria</taxon>
        <taxon>Fibrobacterales</taxon>
        <taxon>Fibrobacteraceae</taxon>
        <taxon>Fibrobacter</taxon>
    </lineage>
</organism>
<dbReference type="RefSeq" id="WP_144065914.1">
    <property type="nucleotide sequence ID" value="NZ_UHJL01000001.1"/>
</dbReference>
<gene>
    <name evidence="2" type="ORF">SAMN05661053_1171</name>
</gene>
<protein>
    <submittedName>
        <fullName evidence="2">Uncharacterized protein</fullName>
    </submittedName>
</protein>
<keyword evidence="1" id="KW-0732">Signal</keyword>
<evidence type="ECO:0000256" key="1">
    <source>
        <dbReference type="SAM" id="SignalP"/>
    </source>
</evidence>
<proteinExistence type="predicted"/>
<evidence type="ECO:0000313" key="3">
    <source>
        <dbReference type="Proteomes" id="UP000255423"/>
    </source>
</evidence>
<dbReference type="AlphaFoldDB" id="A0A380RXD2"/>
<sequence>MIQSAKLAVSAICISIIPLMAQGVKKTVCPRLLANSSMIVNIDGKFVNEEKNKTSTSIEWRHHDDALDTFFVKLNDSPSFTYITAGKFRYMEFEEGKVKRQLGLHHLRENIGKTPLRLDDLELLANGYFKCPDSTKPDQNPNVLSTAVSNTWWSVVVDSLPHPEKVVMRGAPKKPRYISVANWKSYAGELLPTLASMSSEDYSGSLWIRAAYPKKVLETDPTQKPVKPKILLPVPKLFGKIAVEGERKIPLILKLNQQLLSE</sequence>
<evidence type="ECO:0000313" key="2">
    <source>
        <dbReference type="EMBL" id="SUQ19925.1"/>
    </source>
</evidence>
<name>A0A380RXD2_FIBSU</name>
<feature type="signal peptide" evidence="1">
    <location>
        <begin position="1"/>
        <end position="21"/>
    </location>
</feature>
<dbReference type="Proteomes" id="UP000255423">
    <property type="component" value="Unassembled WGS sequence"/>
</dbReference>
<accession>A0A380RXD2</accession>
<dbReference type="EMBL" id="UHJL01000001">
    <property type="protein sequence ID" value="SUQ19925.1"/>
    <property type="molecule type" value="Genomic_DNA"/>
</dbReference>
<reference evidence="2 3" key="1">
    <citation type="submission" date="2017-08" db="EMBL/GenBank/DDBJ databases">
        <authorList>
            <person name="de Groot N.N."/>
        </authorList>
    </citation>
    <scope>NUCLEOTIDE SEQUENCE [LARGE SCALE GENOMIC DNA]</scope>
    <source>
        <strain evidence="2 3">HM2</strain>
    </source>
</reference>
<feature type="chain" id="PRO_5016846475" evidence="1">
    <location>
        <begin position="22"/>
        <end position="262"/>
    </location>
</feature>